<comment type="caution">
    <text evidence="2">The sequence shown here is derived from an EMBL/GenBank/DDBJ whole genome shotgun (WGS) entry which is preliminary data.</text>
</comment>
<gene>
    <name evidence="2" type="ORF">G7Z17_g2968</name>
</gene>
<dbReference type="AlphaFoldDB" id="A0A9P5HHU3"/>
<evidence type="ECO:0000313" key="2">
    <source>
        <dbReference type="EMBL" id="KAF7554367.1"/>
    </source>
</evidence>
<evidence type="ECO:0000256" key="1">
    <source>
        <dbReference type="SAM" id="SignalP"/>
    </source>
</evidence>
<proteinExistence type="predicted"/>
<reference evidence="2" key="1">
    <citation type="submission" date="2020-03" db="EMBL/GenBank/DDBJ databases">
        <title>Draft Genome Sequence of Cylindrodendrum hubeiense.</title>
        <authorList>
            <person name="Buettner E."/>
            <person name="Kellner H."/>
        </authorList>
    </citation>
    <scope>NUCLEOTIDE SEQUENCE</scope>
    <source>
        <strain evidence="2">IHI 201604</strain>
    </source>
</reference>
<protein>
    <submittedName>
        <fullName evidence="2">Uncharacterized protein</fullName>
    </submittedName>
</protein>
<name>A0A9P5HHU3_9HYPO</name>
<dbReference type="Proteomes" id="UP000722485">
    <property type="component" value="Unassembled WGS sequence"/>
</dbReference>
<keyword evidence="1" id="KW-0732">Signal</keyword>
<organism evidence="2 3">
    <name type="scientific">Cylindrodendrum hubeiense</name>
    <dbReference type="NCBI Taxonomy" id="595255"/>
    <lineage>
        <taxon>Eukaryota</taxon>
        <taxon>Fungi</taxon>
        <taxon>Dikarya</taxon>
        <taxon>Ascomycota</taxon>
        <taxon>Pezizomycotina</taxon>
        <taxon>Sordariomycetes</taxon>
        <taxon>Hypocreomycetidae</taxon>
        <taxon>Hypocreales</taxon>
        <taxon>Nectriaceae</taxon>
        <taxon>Cylindrodendrum</taxon>
    </lineage>
</organism>
<evidence type="ECO:0000313" key="3">
    <source>
        <dbReference type="Proteomes" id="UP000722485"/>
    </source>
</evidence>
<accession>A0A9P5HHU3</accession>
<sequence length="505" mass="48528">MKSISLILALLLSNTIAAPAGNTYVALEARDEAAVLNAVLKGTEARRTADVNLLPLEGKRAEEGVLISIAAREAAAAQNANVVCGILDAVGKLLSDVSDQLDLDISASIDTDVLLGGLTGTVGNVGGAVTGVAGGLLNAVGGLLDGLLGGLLGGGKSKVNQSQIVDGLSTVVNGLNKGGLGDAVTSALGNAANLGTIASGVDTAVSNLGTTAGNLQTAAGNIGNTATNAVSGLGSGGGNLGNTAGSLGTAVNNLGTTAGSLLGGGKTGSGTTGAPVDLANLGTLLSGAGKTGSGTTGTPADLANLGTLLSGASKSGSGTGDLGNLASLTSLGSLLNGGKTGSGKTGTSGDLGNLASLGALGSLLSGSSSTQSIGTNSGFLSGLKNSLGGPGGLDIFNNALTSAATNGKKIDVPALASVLGGGHCFCTPSKRDDFEERDVSESVSFESAPTKRSENAAVLDVVSKLMTAAAGDNKELQAAARKVAEAVNTFHKVAEQKQAAKAAKA</sequence>
<dbReference type="OrthoDB" id="10668669at2759"/>
<keyword evidence="3" id="KW-1185">Reference proteome</keyword>
<dbReference type="EMBL" id="JAANBB010000033">
    <property type="protein sequence ID" value="KAF7554367.1"/>
    <property type="molecule type" value="Genomic_DNA"/>
</dbReference>
<feature type="signal peptide" evidence="1">
    <location>
        <begin position="1"/>
        <end position="17"/>
    </location>
</feature>
<feature type="chain" id="PRO_5040461282" evidence="1">
    <location>
        <begin position="18"/>
        <end position="505"/>
    </location>
</feature>